<organism evidence="2 3">
    <name type="scientific">Anisakis simplex</name>
    <name type="common">Herring worm</name>
    <dbReference type="NCBI Taxonomy" id="6269"/>
    <lineage>
        <taxon>Eukaryota</taxon>
        <taxon>Metazoa</taxon>
        <taxon>Ecdysozoa</taxon>
        <taxon>Nematoda</taxon>
        <taxon>Chromadorea</taxon>
        <taxon>Rhabditida</taxon>
        <taxon>Spirurina</taxon>
        <taxon>Ascaridomorpha</taxon>
        <taxon>Ascaridoidea</taxon>
        <taxon>Anisakidae</taxon>
        <taxon>Anisakis</taxon>
        <taxon>Anisakis simplex complex</taxon>
    </lineage>
</organism>
<dbReference type="EMBL" id="UYRR01002096">
    <property type="protein sequence ID" value="VDK19263.1"/>
    <property type="molecule type" value="Genomic_DNA"/>
</dbReference>
<evidence type="ECO:0000313" key="3">
    <source>
        <dbReference type="Proteomes" id="UP000267096"/>
    </source>
</evidence>
<evidence type="ECO:0000313" key="2">
    <source>
        <dbReference type="EMBL" id="VDK19263.1"/>
    </source>
</evidence>
<sequence>MFVFVIDIQKKFRNFQQKDQLKSLREQIQQEIEHHQEQAKQHENVIERHKQRIAEIEAEEKRVE</sequence>
<proteinExistence type="predicted"/>
<keyword evidence="1" id="KW-0175">Coiled coil</keyword>
<protein>
    <submittedName>
        <fullName evidence="2">Uncharacterized protein</fullName>
    </submittedName>
</protein>
<dbReference type="Gene3D" id="1.20.5.500">
    <property type="entry name" value="Single helix bin"/>
    <property type="match status" value="1"/>
</dbReference>
<dbReference type="Proteomes" id="UP000267096">
    <property type="component" value="Unassembled WGS sequence"/>
</dbReference>
<name>A0A3P6N3B6_ANISI</name>
<feature type="coiled-coil region" evidence="1">
    <location>
        <begin position="18"/>
        <end position="59"/>
    </location>
</feature>
<reference evidence="2 3" key="1">
    <citation type="submission" date="2018-11" db="EMBL/GenBank/DDBJ databases">
        <authorList>
            <consortium name="Pathogen Informatics"/>
        </authorList>
    </citation>
    <scope>NUCLEOTIDE SEQUENCE [LARGE SCALE GENOMIC DNA]</scope>
</reference>
<gene>
    <name evidence="2" type="ORF">ASIM_LOCUS1793</name>
</gene>
<keyword evidence="3" id="KW-1185">Reference proteome</keyword>
<evidence type="ECO:0000256" key="1">
    <source>
        <dbReference type="SAM" id="Coils"/>
    </source>
</evidence>
<accession>A0A3P6N3B6</accession>
<dbReference type="AlphaFoldDB" id="A0A3P6N3B6"/>
<dbReference type="SUPFAM" id="SSF64602">
    <property type="entry name" value="F1 ATPase inhibitor, IF1, C-terminal domain"/>
    <property type="match status" value="1"/>
</dbReference>